<accession>A0ABU8XI82</accession>
<evidence type="ECO:0000313" key="3">
    <source>
        <dbReference type="EMBL" id="MEJ8859409.1"/>
    </source>
</evidence>
<dbReference type="Proteomes" id="UP001367030">
    <property type="component" value="Unassembled WGS sequence"/>
</dbReference>
<dbReference type="RefSeq" id="WP_340339449.1">
    <property type="nucleotide sequence ID" value="NZ_JBBKZS010000028.1"/>
</dbReference>
<dbReference type="PROSITE" id="PS50110">
    <property type="entry name" value="RESPONSE_REGULATORY"/>
    <property type="match status" value="1"/>
</dbReference>
<keyword evidence="4" id="KW-1185">Reference proteome</keyword>
<evidence type="ECO:0000256" key="1">
    <source>
        <dbReference type="PROSITE-ProRule" id="PRU00169"/>
    </source>
</evidence>
<evidence type="ECO:0000259" key="2">
    <source>
        <dbReference type="PROSITE" id="PS50110"/>
    </source>
</evidence>
<sequence length="122" mass="13405">MPTIVYVVGFKPDERAWIESALKRDIASVVFLDDEKALFANEASNPGQCVIAAADVDPAATLKLVRELRDSHITIPVIVLGPYAAFRTAIDIARLEATDFLERPVSVLQLRAAVHRACMDSR</sequence>
<dbReference type="InterPro" id="IPR011006">
    <property type="entry name" value="CheY-like_superfamily"/>
</dbReference>
<name>A0ABU8XI82_9BURK</name>
<dbReference type="EMBL" id="JBBKZS010000028">
    <property type="protein sequence ID" value="MEJ8859409.1"/>
    <property type="molecule type" value="Genomic_DNA"/>
</dbReference>
<dbReference type="InterPro" id="IPR001789">
    <property type="entry name" value="Sig_transdc_resp-reg_receiver"/>
</dbReference>
<feature type="domain" description="Response regulatory" evidence="2">
    <location>
        <begin position="4"/>
        <end position="118"/>
    </location>
</feature>
<gene>
    <name evidence="3" type="ORF">WKW79_32920</name>
</gene>
<organism evidence="3 4">
    <name type="scientific">Variovorax robiniae</name>
    <dbReference type="NCBI Taxonomy" id="1836199"/>
    <lineage>
        <taxon>Bacteria</taxon>
        <taxon>Pseudomonadati</taxon>
        <taxon>Pseudomonadota</taxon>
        <taxon>Betaproteobacteria</taxon>
        <taxon>Burkholderiales</taxon>
        <taxon>Comamonadaceae</taxon>
        <taxon>Variovorax</taxon>
    </lineage>
</organism>
<dbReference type="Gene3D" id="3.40.50.2300">
    <property type="match status" value="1"/>
</dbReference>
<dbReference type="SUPFAM" id="SSF52172">
    <property type="entry name" value="CheY-like"/>
    <property type="match status" value="1"/>
</dbReference>
<reference evidence="3 4" key="1">
    <citation type="submission" date="2024-03" db="EMBL/GenBank/DDBJ databases">
        <title>Novel species of the genus Variovorax.</title>
        <authorList>
            <person name="Liu Q."/>
            <person name="Xin Y.-H."/>
        </authorList>
    </citation>
    <scope>NUCLEOTIDE SEQUENCE [LARGE SCALE GENOMIC DNA]</scope>
    <source>
        <strain evidence="3 4">KACC 18901</strain>
    </source>
</reference>
<evidence type="ECO:0000313" key="4">
    <source>
        <dbReference type="Proteomes" id="UP001367030"/>
    </source>
</evidence>
<comment type="caution">
    <text evidence="3">The sequence shown here is derived from an EMBL/GenBank/DDBJ whole genome shotgun (WGS) entry which is preliminary data.</text>
</comment>
<protein>
    <recommendedName>
        <fullName evidence="2">Response regulatory domain-containing protein</fullName>
    </recommendedName>
</protein>
<comment type="caution">
    <text evidence="1">Lacks conserved residue(s) required for the propagation of feature annotation.</text>
</comment>
<proteinExistence type="predicted"/>